<dbReference type="InterPro" id="IPR001309">
    <property type="entry name" value="Pept_C14_p20"/>
</dbReference>
<dbReference type="EMBL" id="CANHGI010000002">
    <property type="protein sequence ID" value="CAI5442352.1"/>
    <property type="molecule type" value="Genomic_DNA"/>
</dbReference>
<dbReference type="Gene3D" id="3.40.50.1460">
    <property type="match status" value="1"/>
</dbReference>
<comment type="caution">
    <text evidence="4">The sequence shown here is derived from an EMBL/GenBank/DDBJ whole genome shotgun (WGS) entry which is preliminary data.</text>
</comment>
<dbReference type="InterPro" id="IPR011029">
    <property type="entry name" value="DEATH-like_dom_sf"/>
</dbReference>
<dbReference type="InterPro" id="IPR013783">
    <property type="entry name" value="Ig-like_fold"/>
</dbReference>
<dbReference type="InterPro" id="IPR029030">
    <property type="entry name" value="Caspase-like_dom_sf"/>
</dbReference>
<protein>
    <recommendedName>
        <fullName evidence="6">Caspase family p20 domain-containing protein</fullName>
    </recommendedName>
</protein>
<dbReference type="InterPro" id="IPR007110">
    <property type="entry name" value="Ig-like_dom"/>
</dbReference>
<dbReference type="Pfam" id="PF00656">
    <property type="entry name" value="Peptidase_C14"/>
    <property type="match status" value="1"/>
</dbReference>
<name>A0A9P1IAH6_9PELO</name>
<evidence type="ECO:0000313" key="5">
    <source>
        <dbReference type="Proteomes" id="UP001152747"/>
    </source>
</evidence>
<dbReference type="SUPFAM" id="SSF52129">
    <property type="entry name" value="Caspase-like"/>
    <property type="match status" value="1"/>
</dbReference>
<dbReference type="PANTHER" id="PTHR22576">
    <property type="entry name" value="MUCOSA ASSOCIATED LYMPHOID TISSUE LYMPHOMA TRANSLOCATION PROTEIN 1/PARACASPASE"/>
    <property type="match status" value="1"/>
</dbReference>
<feature type="domain" description="Caspase family p20" evidence="2">
    <location>
        <begin position="603"/>
        <end position="728"/>
    </location>
</feature>
<organism evidence="4 5">
    <name type="scientific">Caenorhabditis angaria</name>
    <dbReference type="NCBI Taxonomy" id="860376"/>
    <lineage>
        <taxon>Eukaryota</taxon>
        <taxon>Metazoa</taxon>
        <taxon>Ecdysozoa</taxon>
        <taxon>Nematoda</taxon>
        <taxon>Chromadorea</taxon>
        <taxon>Rhabditida</taxon>
        <taxon>Rhabditina</taxon>
        <taxon>Rhabditomorpha</taxon>
        <taxon>Rhabditoidea</taxon>
        <taxon>Rhabditidae</taxon>
        <taxon>Peloderinae</taxon>
        <taxon>Caenorhabditis</taxon>
    </lineage>
</organism>
<dbReference type="SUPFAM" id="SSF47986">
    <property type="entry name" value="DEATH domain"/>
    <property type="match status" value="1"/>
</dbReference>
<dbReference type="InterPro" id="IPR011600">
    <property type="entry name" value="Pept_C14_caspase"/>
</dbReference>
<evidence type="ECO:0000256" key="1">
    <source>
        <dbReference type="SAM" id="MobiDB-lite"/>
    </source>
</evidence>
<reference evidence="4" key="1">
    <citation type="submission" date="2022-11" db="EMBL/GenBank/DDBJ databases">
        <authorList>
            <person name="Kikuchi T."/>
        </authorList>
    </citation>
    <scope>NUCLEOTIDE SEQUENCE</scope>
    <source>
        <strain evidence="4">PS1010</strain>
    </source>
</reference>
<evidence type="ECO:0000259" key="2">
    <source>
        <dbReference type="PROSITE" id="PS50208"/>
    </source>
</evidence>
<dbReference type="OrthoDB" id="412369at2759"/>
<accession>A0A9P1IAH6</accession>
<dbReference type="PROSITE" id="PS50208">
    <property type="entry name" value="CASPASE_P20"/>
    <property type="match status" value="1"/>
</dbReference>
<dbReference type="GO" id="GO:0006508">
    <property type="term" value="P:proteolysis"/>
    <property type="evidence" value="ECO:0007669"/>
    <property type="project" value="InterPro"/>
</dbReference>
<dbReference type="AlphaFoldDB" id="A0A9P1IAH6"/>
<dbReference type="Gene3D" id="2.60.40.10">
    <property type="entry name" value="Immunoglobulins"/>
    <property type="match status" value="1"/>
</dbReference>
<feature type="compositionally biased region" description="Polar residues" evidence="1">
    <location>
        <begin position="581"/>
        <end position="591"/>
    </location>
</feature>
<evidence type="ECO:0008006" key="6">
    <source>
        <dbReference type="Google" id="ProtNLM"/>
    </source>
</evidence>
<dbReference type="PROSITE" id="PS50835">
    <property type="entry name" value="IG_LIKE"/>
    <property type="match status" value="1"/>
</dbReference>
<evidence type="ECO:0000259" key="3">
    <source>
        <dbReference type="PROSITE" id="PS50835"/>
    </source>
</evidence>
<feature type="region of interest" description="Disordered" evidence="1">
    <location>
        <begin position="563"/>
        <end position="591"/>
    </location>
</feature>
<dbReference type="Proteomes" id="UP001152747">
    <property type="component" value="Unassembled WGS sequence"/>
</dbReference>
<dbReference type="PANTHER" id="PTHR22576:SF37">
    <property type="entry name" value="MUCOSA-ASSOCIATED LYMPHOID TISSUE LYMPHOMA TRANSLOCATION PROTEIN 1"/>
    <property type="match status" value="1"/>
</dbReference>
<evidence type="ECO:0000313" key="4">
    <source>
        <dbReference type="EMBL" id="CAI5442352.1"/>
    </source>
</evidence>
<dbReference type="InterPro" id="IPR052039">
    <property type="entry name" value="Caspase-related_regulators"/>
</dbReference>
<dbReference type="PRINTS" id="PR01345">
    <property type="entry name" value="CERVTRCPTASE"/>
</dbReference>
<feature type="compositionally biased region" description="Acidic residues" evidence="1">
    <location>
        <begin position="564"/>
        <end position="573"/>
    </location>
</feature>
<proteinExistence type="predicted"/>
<sequence>MIFLTLITSQSHLDAIYLNPNRFSYKRLASIDWDLELANMPNINCKYKYFLELVEDMLLNYCPSFPRRSTDVNIDRRLKRLRKKIRKMGYPNGIKLRNWKRRLLKNEKLNIIKNDFKIANTGNNKLIQKVISRRLRINTDISSLIHEGECVTSEARMAEVFLEIFSKNMRTSDDVKVYGSDPNALQKALDLIQDWSVKWDLPLAPNKTTVLHLGNKNPRVNYYMNGSMIESSKVVRDLGVWVDEKLNFDHHINITVQKALWKTRQLLKAFRFGKLHTYLSLYKTYIAPIIDYGSEVFRPFISKKASLLAEMSLRRYTRSIFRRCNVAFSSYEDRLKQLEYCRELPLLAFIQLAKCLEKHELWLKIVDDQVERSIFSMSQEDIENLEKHVEVGSVLLRTLGNRGQTVMDLLRRLQKLGMYYGDPLFDLPQLVLSRKFKEIRWLSEEQVAVSIVGNVIRLECKAGGFPTPDFKWYDSNSTKNEIAIGKYIDLIRCKCSAEILYKCYASNVVPDGFTFSGEYRKPGKKYRSSLESSWIDVTSFVRDDELCEACRSREFARYEQILKDEDEEDDDTDGLPLPYFQQPSTSKSNATNAPKEIAELLAADKVALIMSNCSYAHLPELVTPHCDAQTLADSLQKMNFKTVTLADLTLDEMRFFIREYRKLLGNGVYAVFYFVGHGFEVNGQCYLLGIDAPQDAEKPEHALSMDWMLSIFRDISPALNLLLLDVCRKFVPFHAIPSFVDYAEQFKRHHRAHRNMVYGYSTSGGVGAYEVKGEVNGVFMKYLKNHVTLNCSVIDMLNKVLNDIGDDKKVCDVQVPEIRTTLTRPRSLQDPLQFDGHTASFDNHTVHWRLMHELPNPVNVRFEDQKLFATIWFQFCGHFTNKVYVLSSISDLPSENEQEIVDLSDHARSHRVILSFPNELQCSEPKEYSDDEEGVSMYSILSGLQKTSGDGELVCCVRLFNLDENTLVTQKMVEIGHVLITRIKCL</sequence>
<gene>
    <name evidence="4" type="ORF">CAMP_LOCUS4989</name>
</gene>
<dbReference type="Gene3D" id="2.60.40.3360">
    <property type="match status" value="1"/>
</dbReference>
<feature type="domain" description="Ig-like" evidence="3">
    <location>
        <begin position="428"/>
        <end position="516"/>
    </location>
</feature>
<keyword evidence="5" id="KW-1185">Reference proteome</keyword>
<dbReference type="GO" id="GO:0004197">
    <property type="term" value="F:cysteine-type endopeptidase activity"/>
    <property type="evidence" value="ECO:0007669"/>
    <property type="project" value="InterPro"/>
</dbReference>
<dbReference type="InterPro" id="IPR033540">
    <property type="entry name" value="MALT1_IG-like_dom_sf"/>
</dbReference>